<evidence type="ECO:0000256" key="1">
    <source>
        <dbReference type="SAM" id="MobiDB-lite"/>
    </source>
</evidence>
<accession>A0A917ZPK6</accession>
<evidence type="ECO:0000313" key="3">
    <source>
        <dbReference type="Proteomes" id="UP000641932"/>
    </source>
</evidence>
<dbReference type="Pfam" id="PF04237">
    <property type="entry name" value="YjbR"/>
    <property type="match status" value="1"/>
</dbReference>
<reference evidence="2" key="2">
    <citation type="submission" date="2020-09" db="EMBL/GenBank/DDBJ databases">
        <authorList>
            <person name="Sun Q."/>
            <person name="Zhou Y."/>
        </authorList>
    </citation>
    <scope>NUCLEOTIDE SEQUENCE</scope>
    <source>
        <strain evidence="2">CGMCC 4.7201</strain>
    </source>
</reference>
<dbReference type="EMBL" id="BMMS01000010">
    <property type="protein sequence ID" value="GGO87703.1"/>
    <property type="molecule type" value="Genomic_DNA"/>
</dbReference>
<feature type="compositionally biased region" description="Basic and acidic residues" evidence="1">
    <location>
        <begin position="140"/>
        <end position="158"/>
    </location>
</feature>
<evidence type="ECO:0000313" key="2">
    <source>
        <dbReference type="EMBL" id="GGO87703.1"/>
    </source>
</evidence>
<dbReference type="SUPFAM" id="SSF142906">
    <property type="entry name" value="YjbR-like"/>
    <property type="match status" value="1"/>
</dbReference>
<dbReference type="InterPro" id="IPR058532">
    <property type="entry name" value="YjbR/MT2646/Rv2570-like"/>
</dbReference>
<proteinExistence type="predicted"/>
<dbReference type="Proteomes" id="UP000641932">
    <property type="component" value="Unassembled WGS sequence"/>
</dbReference>
<name>A0A917ZPK6_9ACTN</name>
<comment type="caution">
    <text evidence="2">The sequence shown here is derived from an EMBL/GenBank/DDBJ whole genome shotgun (WGS) entry which is preliminary data.</text>
</comment>
<dbReference type="AlphaFoldDB" id="A0A917ZPK6"/>
<dbReference type="Gene3D" id="3.90.1150.30">
    <property type="match status" value="1"/>
</dbReference>
<sequence length="158" mass="16776">MARSSDPLEVREAVRAFALGLPQAQEEFPWGESVAKVNKKVFVFLGAQDSGHRPGFTVKLQGDEEAHAHALTVPGAAPAGYGLGRSGWVTVPFGEGCPPLAVLCDWVEDSYRAVAPKRLVALLDERGTSGAEDAGSPSWRPERSRPHGDDPHAGHGGE</sequence>
<protein>
    <submittedName>
        <fullName evidence="2">Uncharacterized protein</fullName>
    </submittedName>
</protein>
<dbReference type="InterPro" id="IPR038056">
    <property type="entry name" value="YjbR-like_sf"/>
</dbReference>
<feature type="region of interest" description="Disordered" evidence="1">
    <location>
        <begin position="125"/>
        <end position="158"/>
    </location>
</feature>
<organism evidence="2 3">
    <name type="scientific">Wenjunlia tyrosinilytica</name>
    <dbReference type="NCBI Taxonomy" id="1544741"/>
    <lineage>
        <taxon>Bacteria</taxon>
        <taxon>Bacillati</taxon>
        <taxon>Actinomycetota</taxon>
        <taxon>Actinomycetes</taxon>
        <taxon>Kitasatosporales</taxon>
        <taxon>Streptomycetaceae</taxon>
        <taxon>Wenjunlia</taxon>
    </lineage>
</organism>
<gene>
    <name evidence="2" type="ORF">GCM10012280_26780</name>
</gene>
<keyword evidence="3" id="KW-1185">Reference proteome</keyword>
<reference evidence="2" key="1">
    <citation type="journal article" date="2014" name="Int. J. Syst. Evol. Microbiol.">
        <title>Complete genome sequence of Corynebacterium casei LMG S-19264T (=DSM 44701T), isolated from a smear-ripened cheese.</title>
        <authorList>
            <consortium name="US DOE Joint Genome Institute (JGI-PGF)"/>
            <person name="Walter F."/>
            <person name="Albersmeier A."/>
            <person name="Kalinowski J."/>
            <person name="Ruckert C."/>
        </authorList>
    </citation>
    <scope>NUCLEOTIDE SEQUENCE</scope>
    <source>
        <strain evidence="2">CGMCC 4.7201</strain>
    </source>
</reference>